<name>A0A0N5AR66_9BILA</name>
<dbReference type="AlphaFoldDB" id="A0A0N5AR66"/>
<reference evidence="2" key="1">
    <citation type="submission" date="2017-02" db="UniProtKB">
        <authorList>
            <consortium name="WormBaseParasite"/>
        </authorList>
    </citation>
    <scope>IDENTIFICATION</scope>
</reference>
<protein>
    <submittedName>
        <fullName evidence="2">Uncharacterized protein</fullName>
    </submittedName>
</protein>
<evidence type="ECO:0000313" key="1">
    <source>
        <dbReference type="Proteomes" id="UP000046393"/>
    </source>
</evidence>
<evidence type="ECO:0000313" key="2">
    <source>
        <dbReference type="WBParaSite" id="SMUV_0000720101-mRNA-1"/>
    </source>
</evidence>
<sequence>MLLSKAKYQCDVQSVYVELQFFDADIANINPGLSDLVKTGYICLGLNDTVQYRSKCCSKRTATNEKKHFIQSRLDECLHQSLSYEMGPTTVFKVYFYGYRESYALQVVEASCRGPPSGKEAVVLHASNTMFSPLFFASTFLRRAENPENISISDDIYIAPVAMISSYAIDGN</sequence>
<dbReference type="WBParaSite" id="SMUV_0000720101-mRNA-1">
    <property type="protein sequence ID" value="SMUV_0000720101-mRNA-1"/>
    <property type="gene ID" value="SMUV_0000720101"/>
</dbReference>
<keyword evidence="1" id="KW-1185">Reference proteome</keyword>
<dbReference type="Proteomes" id="UP000046393">
    <property type="component" value="Unplaced"/>
</dbReference>
<accession>A0A0N5AR66</accession>
<proteinExistence type="predicted"/>
<organism evidence="1 2">
    <name type="scientific">Syphacia muris</name>
    <dbReference type="NCBI Taxonomy" id="451379"/>
    <lineage>
        <taxon>Eukaryota</taxon>
        <taxon>Metazoa</taxon>
        <taxon>Ecdysozoa</taxon>
        <taxon>Nematoda</taxon>
        <taxon>Chromadorea</taxon>
        <taxon>Rhabditida</taxon>
        <taxon>Spirurina</taxon>
        <taxon>Oxyuridomorpha</taxon>
        <taxon>Oxyuroidea</taxon>
        <taxon>Oxyuridae</taxon>
        <taxon>Syphacia</taxon>
    </lineage>
</organism>